<dbReference type="SUPFAM" id="SSF82693">
    <property type="entry name" value="Multidrug efflux transporter AcrB pore domain, PN1, PN2, PC1 and PC2 subdomains"/>
    <property type="match status" value="3"/>
</dbReference>
<evidence type="ECO:0000256" key="1">
    <source>
        <dbReference type="SAM" id="Phobius"/>
    </source>
</evidence>
<dbReference type="InterPro" id="IPR001036">
    <property type="entry name" value="Acrflvin-R"/>
</dbReference>
<organism evidence="2 3">
    <name type="scientific">Adonisia turfae CCMR0082</name>
    <dbReference type="NCBI Taxonomy" id="2304604"/>
    <lineage>
        <taxon>Bacteria</taxon>
        <taxon>Bacillati</taxon>
        <taxon>Cyanobacteriota</taxon>
        <taxon>Adonisia</taxon>
        <taxon>Adonisia turfae</taxon>
    </lineage>
</organism>
<feature type="transmembrane region" description="Helical" evidence="1">
    <location>
        <begin position="362"/>
        <end position="383"/>
    </location>
</feature>
<dbReference type="Proteomes" id="UP000473574">
    <property type="component" value="Unassembled WGS sequence"/>
</dbReference>
<accession>A0A6M0S6L4</accession>
<feature type="transmembrane region" description="Helical" evidence="1">
    <location>
        <begin position="894"/>
        <end position="916"/>
    </location>
</feature>
<dbReference type="Gene3D" id="1.20.1640.10">
    <property type="entry name" value="Multidrug efflux transporter AcrB transmembrane domain"/>
    <property type="match status" value="2"/>
</dbReference>
<gene>
    <name evidence="2" type="ORF">D0962_12650</name>
</gene>
<feature type="transmembrane region" description="Helical" evidence="1">
    <location>
        <begin position="389"/>
        <end position="409"/>
    </location>
</feature>
<dbReference type="EMBL" id="QZCE01000002">
    <property type="protein sequence ID" value="NEZ63621.1"/>
    <property type="molecule type" value="Genomic_DNA"/>
</dbReference>
<keyword evidence="1" id="KW-1133">Transmembrane helix</keyword>
<protein>
    <submittedName>
        <fullName evidence="2">Efflux RND transporter permease subunit</fullName>
    </submittedName>
</protein>
<comment type="caution">
    <text evidence="2">The sequence shown here is derived from an EMBL/GenBank/DDBJ whole genome shotgun (WGS) entry which is preliminary data.</text>
</comment>
<feature type="transmembrane region" description="Helical" evidence="1">
    <location>
        <begin position="922"/>
        <end position="943"/>
    </location>
</feature>
<dbReference type="Gene3D" id="3.30.70.1430">
    <property type="entry name" value="Multidrug efflux transporter AcrB pore domain"/>
    <property type="match status" value="2"/>
</dbReference>
<dbReference type="PRINTS" id="PR00702">
    <property type="entry name" value="ACRIFLAVINRP"/>
</dbReference>
<dbReference type="SUPFAM" id="SSF82714">
    <property type="entry name" value="Multidrug efflux transporter AcrB TolC docking domain, DN and DC subdomains"/>
    <property type="match status" value="2"/>
</dbReference>
<dbReference type="Gene3D" id="3.30.70.1320">
    <property type="entry name" value="Multidrug efflux transporter AcrB pore domain like"/>
    <property type="match status" value="1"/>
</dbReference>
<feature type="transmembrane region" description="Helical" evidence="1">
    <location>
        <begin position="964"/>
        <end position="984"/>
    </location>
</feature>
<keyword evidence="1" id="KW-0472">Membrane</keyword>
<dbReference type="RefSeq" id="WP_163663286.1">
    <property type="nucleotide sequence ID" value="NZ_QZCE01000002.1"/>
</dbReference>
<dbReference type="PANTHER" id="PTHR32063:SF18">
    <property type="entry name" value="CATION EFFLUX SYSTEM PROTEIN"/>
    <property type="match status" value="1"/>
</dbReference>
<dbReference type="Pfam" id="PF00873">
    <property type="entry name" value="ACR_tran"/>
    <property type="match status" value="1"/>
</dbReference>
<feature type="transmembrane region" description="Helical" evidence="1">
    <location>
        <begin position="337"/>
        <end position="355"/>
    </location>
</feature>
<reference evidence="2 3" key="1">
    <citation type="journal article" date="2020" name="Microb. Ecol.">
        <title>Ecogenomics of the Marine Benthic Filamentous Cyanobacterium Adonisia.</title>
        <authorList>
            <person name="Walter J.M."/>
            <person name="Coutinho F.H."/>
            <person name="Leomil L."/>
            <person name="Hargreaves P.I."/>
            <person name="Campeao M.E."/>
            <person name="Vieira V.V."/>
            <person name="Silva B.S."/>
            <person name="Fistarol G.O."/>
            <person name="Salomon P.S."/>
            <person name="Sawabe T."/>
            <person name="Mino S."/>
            <person name="Hosokawa M."/>
            <person name="Miyashita H."/>
            <person name="Maruyama F."/>
            <person name="van Verk M.C."/>
            <person name="Dutilh B.E."/>
            <person name="Thompson C.C."/>
            <person name="Thompson F.L."/>
        </authorList>
    </citation>
    <scope>NUCLEOTIDE SEQUENCE [LARGE SCALE GENOMIC DNA]</scope>
    <source>
        <strain evidence="2 3">CCMR0082</strain>
    </source>
</reference>
<feature type="transmembrane region" description="Helical" evidence="1">
    <location>
        <begin position="990"/>
        <end position="1012"/>
    </location>
</feature>
<feature type="transmembrane region" description="Helical" evidence="1">
    <location>
        <begin position="535"/>
        <end position="555"/>
    </location>
</feature>
<dbReference type="SUPFAM" id="SSF82866">
    <property type="entry name" value="Multidrug efflux transporter AcrB transmembrane domain"/>
    <property type="match status" value="2"/>
</dbReference>
<dbReference type="GO" id="GO:0042910">
    <property type="term" value="F:xenobiotic transmembrane transporter activity"/>
    <property type="evidence" value="ECO:0007669"/>
    <property type="project" value="TreeGrafter"/>
</dbReference>
<dbReference type="GO" id="GO:0005886">
    <property type="term" value="C:plasma membrane"/>
    <property type="evidence" value="ECO:0007669"/>
    <property type="project" value="TreeGrafter"/>
</dbReference>
<evidence type="ECO:0000313" key="3">
    <source>
        <dbReference type="Proteomes" id="UP000473574"/>
    </source>
</evidence>
<name>A0A6M0S6L4_9CYAN</name>
<feature type="transmembrane region" description="Helical" evidence="1">
    <location>
        <begin position="430"/>
        <end position="453"/>
    </location>
</feature>
<proteinExistence type="predicted"/>
<dbReference type="Gene3D" id="3.30.70.1440">
    <property type="entry name" value="Multidrug efflux transporter AcrB pore domain"/>
    <property type="match status" value="1"/>
</dbReference>
<feature type="transmembrane region" description="Helical" evidence="1">
    <location>
        <begin position="867"/>
        <end position="887"/>
    </location>
</feature>
<feature type="transmembrane region" description="Helical" evidence="1">
    <location>
        <begin position="465"/>
        <end position="492"/>
    </location>
</feature>
<dbReference type="InterPro" id="IPR027463">
    <property type="entry name" value="AcrB_DN_DC_subdom"/>
</dbReference>
<keyword evidence="1" id="KW-0812">Transmembrane</keyword>
<evidence type="ECO:0000313" key="2">
    <source>
        <dbReference type="EMBL" id="NEZ63621.1"/>
    </source>
</evidence>
<dbReference type="PANTHER" id="PTHR32063">
    <property type="match status" value="1"/>
</dbReference>
<dbReference type="AlphaFoldDB" id="A0A6M0S6L4"/>
<dbReference type="Gene3D" id="3.30.2090.10">
    <property type="entry name" value="Multidrug efflux transporter AcrB TolC docking domain, DN and DC subdomains"/>
    <property type="match status" value="2"/>
</dbReference>
<sequence length="1044" mass="113387">MFNLFYRNTRLLILTLLLILVWGISSFQTLPRLEDPELVSRNAVVTTFFPGADAKRVEALVTKVIEDEVTEIEEVSSYESTSRAGVSLIPIELSESVTAAEVSGIWSRVRDKLDDAQLEFPAGVSDPELEATEVKAYSLVVSLQWNRDDAPNYAILGRLAASLKDRLDTLPGTESVDLFGAADEEIVVQVDSSQMASLGLTPQALSQQLAQTDAKAAAGQVRGERTNLPLEVGGELDSLERLARTPVQFDDQGRVVLLGDIAQIEKGTREPLQELALVGGKPAVALGVFVKSNYRLDQWSQQAQPILDDFRSQLSSGIRLSVLFDQTRYVTTRLNNLILNLLLAAMLVFGVTLVMMGWQSAVVVGIALPLSLLLVFGMMRLLGIPLHQISITGLIVALGVLIDTAIVMVDEVYRHLRHGVSGAVAINRSIQHLAVPLLSSTVTTVLTFMPIALLPGNVGEFVGTIGINMILAVSVSFLLSITVIPALAVHIFHWRGSHYREETVAQLSWWQVGISLPNLNFPYQRLLAQTIRRPVWGIFLALLLPAMGFMLAPTLEQQFFPASDRDQLQIQMELLPSAAIQETEAVAQAVRELLLQNEEVKEVHWLVGTNAPRFYYNLIGGRENEPNYAQALVQLNQLSSVEITHTLQTEIDAAFPNGRIVVRQLEQGPPFDAPIEVRILGSDLTQLQRLGEAVRSRLIALDAVTHTRASLNETLPQAQFALNEAAVRLAGLDNREIAQRLDQTLEGIQGGSILEDTEELPVRVRMGNRASLDAIASLPLIGNSTEEWLPLDALGSLTLTPEISAITHFNGERVNTIQGFVRAGVLPATVLSQFQQALQTDDIVLPLGYRLSFGGEAEERTKAIDNLVSTIGVLVVLTVATLVLSLGSFQLAGLIGGVAFFSFGLGLFSVAVFGYPFGFNPIIGTVGLIGVAINDSIVVLVALEKHPEAHLGDPVAIQSVVSRSTRHVLTTTFTTMIGFVPLLLNGGDFWPPLAVAIAGGVGGSTFLALFFIPSTYRLLYRSAKGKATSNREIRQTVGPTIDSL</sequence>